<gene>
    <name evidence="3" type="ORF">EV193_11556</name>
</gene>
<dbReference type="InterPro" id="IPR016039">
    <property type="entry name" value="Thiolase-like"/>
</dbReference>
<comment type="caution">
    <text evidence="3">The sequence shown here is derived from an EMBL/GenBank/DDBJ whole genome shotgun (WGS) entry which is preliminary data.</text>
</comment>
<feature type="region of interest" description="Disordered" evidence="1">
    <location>
        <begin position="13"/>
        <end position="53"/>
    </location>
</feature>
<dbReference type="GO" id="GO:0016746">
    <property type="term" value="F:acyltransferase activity"/>
    <property type="evidence" value="ECO:0007669"/>
    <property type="project" value="InterPro"/>
</dbReference>
<feature type="domain" description="Beta-ketoacyl synthase-like N-terminal" evidence="2">
    <location>
        <begin position="52"/>
        <end position="201"/>
    </location>
</feature>
<feature type="compositionally biased region" description="Basic and acidic residues" evidence="1">
    <location>
        <begin position="215"/>
        <end position="235"/>
    </location>
</feature>
<evidence type="ECO:0000256" key="1">
    <source>
        <dbReference type="SAM" id="MobiDB-lite"/>
    </source>
</evidence>
<dbReference type="Gene3D" id="3.40.47.10">
    <property type="match status" value="1"/>
</dbReference>
<proteinExistence type="predicted"/>
<name>A0A4Q7KDC5_9PSEU</name>
<dbReference type="RefSeq" id="WP_165401551.1">
    <property type="nucleotide sequence ID" value="NZ_SGWQ01000015.1"/>
</dbReference>
<organism evidence="3 4">
    <name type="scientific">Herbihabitans rhizosphaerae</name>
    <dbReference type="NCBI Taxonomy" id="1872711"/>
    <lineage>
        <taxon>Bacteria</taxon>
        <taxon>Bacillati</taxon>
        <taxon>Actinomycetota</taxon>
        <taxon>Actinomycetes</taxon>
        <taxon>Pseudonocardiales</taxon>
        <taxon>Pseudonocardiaceae</taxon>
        <taxon>Herbihabitans</taxon>
    </lineage>
</organism>
<evidence type="ECO:0000313" key="4">
    <source>
        <dbReference type="Proteomes" id="UP000294257"/>
    </source>
</evidence>
<protein>
    <submittedName>
        <fullName evidence="3">Beta-ketoacyl synthase-like protein</fullName>
    </submittedName>
</protein>
<sequence length="287" mass="30611">MRKPLHELEIAAAATALPPDGERATVDLRRSGPPDRGDTVDLPAFATDPRTDPAVPAPLRRRIDRFAAVAHLAVNRVLADLPDRPPRERIGVFLVNARAGWSYGEPELALLVDQGAEAMHAYQATAWFPAAAQGEVTIDLDLRGCAKTTAGRASGFAEALWLARDALERDAVDLALVGAAESLVNGFVLRDWPAEQALPDSGPAEGAVVFALRRPTDEPADHPATRLHDLRHEPETATPQQVWAPTLSAAADLYAALAAAAPADVDLGGGFRITVHPRRSNSEHGTE</sequence>
<evidence type="ECO:0000259" key="2">
    <source>
        <dbReference type="Pfam" id="PF00109"/>
    </source>
</evidence>
<accession>A0A4Q7KDC5</accession>
<dbReference type="Proteomes" id="UP000294257">
    <property type="component" value="Unassembled WGS sequence"/>
</dbReference>
<feature type="region of interest" description="Disordered" evidence="1">
    <location>
        <begin position="215"/>
        <end position="239"/>
    </location>
</feature>
<dbReference type="AlphaFoldDB" id="A0A4Q7KDC5"/>
<dbReference type="EMBL" id="SGWQ01000015">
    <property type="protein sequence ID" value="RZS31177.1"/>
    <property type="molecule type" value="Genomic_DNA"/>
</dbReference>
<reference evidence="3 4" key="1">
    <citation type="submission" date="2019-02" db="EMBL/GenBank/DDBJ databases">
        <title>Genomic Encyclopedia of Type Strains, Phase IV (KMG-IV): sequencing the most valuable type-strain genomes for metagenomic binning, comparative biology and taxonomic classification.</title>
        <authorList>
            <person name="Goeker M."/>
        </authorList>
    </citation>
    <scope>NUCLEOTIDE SEQUENCE [LARGE SCALE GENOMIC DNA]</scope>
    <source>
        <strain evidence="3 4">DSM 101727</strain>
    </source>
</reference>
<evidence type="ECO:0000313" key="3">
    <source>
        <dbReference type="EMBL" id="RZS31177.1"/>
    </source>
</evidence>
<dbReference type="SUPFAM" id="SSF53901">
    <property type="entry name" value="Thiolase-like"/>
    <property type="match status" value="1"/>
</dbReference>
<keyword evidence="4" id="KW-1185">Reference proteome</keyword>
<dbReference type="InterPro" id="IPR014030">
    <property type="entry name" value="Ketoacyl_synth_N"/>
</dbReference>
<dbReference type="Pfam" id="PF00109">
    <property type="entry name" value="ketoacyl-synt"/>
    <property type="match status" value="1"/>
</dbReference>
<feature type="compositionally biased region" description="Basic and acidic residues" evidence="1">
    <location>
        <begin position="20"/>
        <end position="39"/>
    </location>
</feature>